<evidence type="ECO:0000256" key="1">
    <source>
        <dbReference type="ARBA" id="ARBA00004477"/>
    </source>
</evidence>
<reference evidence="8" key="1">
    <citation type="submission" date="2018-07" db="EMBL/GenBank/DDBJ databases">
        <authorList>
            <person name="Quirk P.G."/>
            <person name="Krulwich T.A."/>
        </authorList>
    </citation>
    <scope>NUCLEOTIDE SEQUENCE</scope>
</reference>
<feature type="region of interest" description="Disordered" evidence="6">
    <location>
        <begin position="79"/>
        <end position="123"/>
    </location>
</feature>
<proteinExistence type="predicted"/>
<evidence type="ECO:0000256" key="5">
    <source>
        <dbReference type="ARBA" id="ARBA00023136"/>
    </source>
</evidence>
<feature type="compositionally biased region" description="Basic and acidic residues" evidence="6">
    <location>
        <begin position="79"/>
        <end position="91"/>
    </location>
</feature>
<dbReference type="GO" id="GO:0070072">
    <property type="term" value="P:vacuolar proton-transporting V-type ATPase complex assembly"/>
    <property type="evidence" value="ECO:0007669"/>
    <property type="project" value="InterPro"/>
</dbReference>
<evidence type="ECO:0000256" key="3">
    <source>
        <dbReference type="ARBA" id="ARBA00022824"/>
    </source>
</evidence>
<evidence type="ECO:0000313" key="8">
    <source>
        <dbReference type="EMBL" id="SSX18161.1"/>
    </source>
</evidence>
<keyword evidence="5 7" id="KW-0472">Membrane</keyword>
<feature type="compositionally biased region" description="Basic and acidic residues" evidence="6">
    <location>
        <begin position="102"/>
        <end position="123"/>
    </location>
</feature>
<dbReference type="Pfam" id="PF11712">
    <property type="entry name" value="Vma12"/>
    <property type="match status" value="1"/>
</dbReference>
<dbReference type="EMBL" id="UFQT01000027">
    <property type="protein sequence ID" value="SSX18161.1"/>
    <property type="molecule type" value="Genomic_DNA"/>
</dbReference>
<keyword evidence="3" id="KW-0256">Endoplasmic reticulum</keyword>
<evidence type="ECO:0000256" key="6">
    <source>
        <dbReference type="SAM" id="MobiDB-lite"/>
    </source>
</evidence>
<dbReference type="InterPro" id="IPR021013">
    <property type="entry name" value="ATPase_Vma12"/>
</dbReference>
<dbReference type="VEuPathDB" id="VectorBase:CSON007390"/>
<dbReference type="GO" id="GO:0005789">
    <property type="term" value="C:endoplasmic reticulum membrane"/>
    <property type="evidence" value="ECO:0007669"/>
    <property type="project" value="UniProtKB-SubCell"/>
</dbReference>
<dbReference type="AlphaFoldDB" id="A0A336LN06"/>
<feature type="transmembrane region" description="Helical" evidence="7">
    <location>
        <begin position="222"/>
        <end position="246"/>
    </location>
</feature>
<gene>
    <name evidence="8" type="primary">CSON007390</name>
</gene>
<feature type="transmembrane region" description="Helical" evidence="7">
    <location>
        <begin position="252"/>
        <end position="275"/>
    </location>
</feature>
<sequence>MLKSSISDTTVRIVPSQKLIKYLKNEVKHESILPENIQKIIGKTKSKDISIESEIAPIKFNQNEIEALQELNKKSILREDESKDKSDEIHSGIENITDSDPDGEKQVKDIPVEPEVTEKKTPDTRQFLVSSDLKWLFNFLQERRKINGDTPYLNELLEGSDVILPENEYLERNPVLEERCRKLRKEQEQREYEKMTKNVDSVRKRNPDDSIGYQIRVINSQLIAILQFVFSVAAGFAFGFIGIALIVGDLDFGFRLLLGIMFALIIALAEIYFLAKKLNEDYDVKPEAPKYNDYGEGVTTKTKKDN</sequence>
<comment type="subcellular location">
    <subcellularLocation>
        <location evidence="1">Endoplasmic reticulum membrane</location>
        <topology evidence="1">Multi-pass membrane protein</topology>
    </subcellularLocation>
</comment>
<keyword evidence="4 7" id="KW-1133">Transmembrane helix</keyword>
<protein>
    <submittedName>
        <fullName evidence="8">CSON007390 protein</fullName>
    </submittedName>
</protein>
<accession>A0A336LN06</accession>
<evidence type="ECO:0000256" key="7">
    <source>
        <dbReference type="SAM" id="Phobius"/>
    </source>
</evidence>
<name>A0A336LN06_CULSO</name>
<dbReference type="PANTHER" id="PTHR31394:SF1">
    <property type="entry name" value="TRANSMEMBRANE PROTEIN 199"/>
    <property type="match status" value="1"/>
</dbReference>
<dbReference type="OMA" id="RAEQHNR"/>
<evidence type="ECO:0000256" key="4">
    <source>
        <dbReference type="ARBA" id="ARBA00022989"/>
    </source>
</evidence>
<keyword evidence="2 7" id="KW-0812">Transmembrane</keyword>
<feature type="region of interest" description="Disordered" evidence="6">
    <location>
        <begin position="285"/>
        <end position="306"/>
    </location>
</feature>
<dbReference type="PANTHER" id="PTHR31394">
    <property type="entry name" value="TRANSMEMBRANE PROTEIN 199"/>
    <property type="match status" value="1"/>
</dbReference>
<evidence type="ECO:0000256" key="2">
    <source>
        <dbReference type="ARBA" id="ARBA00022692"/>
    </source>
</evidence>
<organism evidence="8">
    <name type="scientific">Culicoides sonorensis</name>
    <name type="common">Biting midge</name>
    <dbReference type="NCBI Taxonomy" id="179676"/>
    <lineage>
        <taxon>Eukaryota</taxon>
        <taxon>Metazoa</taxon>
        <taxon>Ecdysozoa</taxon>
        <taxon>Arthropoda</taxon>
        <taxon>Hexapoda</taxon>
        <taxon>Insecta</taxon>
        <taxon>Pterygota</taxon>
        <taxon>Neoptera</taxon>
        <taxon>Endopterygota</taxon>
        <taxon>Diptera</taxon>
        <taxon>Nematocera</taxon>
        <taxon>Chironomoidea</taxon>
        <taxon>Ceratopogonidae</taxon>
        <taxon>Ceratopogoninae</taxon>
        <taxon>Culicoides</taxon>
        <taxon>Monoculicoides</taxon>
    </lineage>
</organism>